<dbReference type="Proteomes" id="UP000068016">
    <property type="component" value="Unassembled WGS sequence"/>
</dbReference>
<reference evidence="1 2" key="1">
    <citation type="submission" date="2015-11" db="EMBL/GenBank/DDBJ databases">
        <title>Expanding the genomic diversity of Burkholderia species for the development of highly accurate diagnostics.</title>
        <authorList>
            <person name="Sahl J."/>
            <person name="Keim P."/>
            <person name="Wagner D."/>
        </authorList>
    </citation>
    <scope>NUCLEOTIDE SEQUENCE [LARGE SCALE GENOMIC DNA]</scope>
    <source>
        <strain evidence="1 2">MSMB793WGS</strain>
    </source>
</reference>
<proteinExistence type="predicted"/>
<evidence type="ECO:0000313" key="1">
    <source>
        <dbReference type="EMBL" id="KWN08129.1"/>
    </source>
</evidence>
<sequence length="61" mass="7000">MVLGMMKIRDAVRSVAGGRKAQWYRNFVERRRNVVLNVRIANNGRHRAGRARSVCFVSLSI</sequence>
<name>A0A104CBD8_9BURK</name>
<evidence type="ECO:0000313" key="2">
    <source>
        <dbReference type="Proteomes" id="UP000068016"/>
    </source>
</evidence>
<dbReference type="AlphaFoldDB" id="A0A104CBD8"/>
<accession>A0A104CBD8</accession>
<gene>
    <name evidence="1" type="ORF">WT83_24165</name>
</gene>
<protein>
    <submittedName>
        <fullName evidence="1">Uncharacterized protein</fullName>
    </submittedName>
</protein>
<comment type="caution">
    <text evidence="1">The sequence shown here is derived from an EMBL/GenBank/DDBJ whole genome shotgun (WGS) entry which is preliminary data.</text>
</comment>
<organism evidence="1 2">
    <name type="scientific">Burkholderia territorii</name>
    <dbReference type="NCBI Taxonomy" id="1503055"/>
    <lineage>
        <taxon>Bacteria</taxon>
        <taxon>Pseudomonadati</taxon>
        <taxon>Pseudomonadota</taxon>
        <taxon>Betaproteobacteria</taxon>
        <taxon>Burkholderiales</taxon>
        <taxon>Burkholderiaceae</taxon>
        <taxon>Burkholderia</taxon>
        <taxon>Burkholderia cepacia complex</taxon>
    </lineage>
</organism>
<dbReference type="EMBL" id="LPLZ01000068">
    <property type="protein sequence ID" value="KWN08129.1"/>
    <property type="molecule type" value="Genomic_DNA"/>
</dbReference>